<evidence type="ECO:0008006" key="10">
    <source>
        <dbReference type="Google" id="ProtNLM"/>
    </source>
</evidence>
<evidence type="ECO:0000256" key="6">
    <source>
        <dbReference type="ARBA" id="ARBA00023136"/>
    </source>
</evidence>
<dbReference type="Pfam" id="PF03567">
    <property type="entry name" value="Sulfotransfer_2"/>
    <property type="match status" value="1"/>
</dbReference>
<dbReference type="SUPFAM" id="SSF52540">
    <property type="entry name" value="P-loop containing nucleoside triphosphate hydrolases"/>
    <property type="match status" value="1"/>
</dbReference>
<dbReference type="Proteomes" id="UP000001870">
    <property type="component" value="Chromosome"/>
</dbReference>
<organism evidence="8 9">
    <name type="scientific">Alteromonas mediterranea (strain DSM 17117 / CIP 110805 / LMG 28347 / Deep ecotype)</name>
    <dbReference type="NCBI Taxonomy" id="1774373"/>
    <lineage>
        <taxon>Bacteria</taxon>
        <taxon>Pseudomonadati</taxon>
        <taxon>Pseudomonadota</taxon>
        <taxon>Gammaproteobacteria</taxon>
        <taxon>Alteromonadales</taxon>
        <taxon>Alteromonadaceae</taxon>
        <taxon>Alteromonas/Salinimonas group</taxon>
        <taxon>Alteromonas</taxon>
    </lineage>
</organism>
<keyword evidence="9" id="KW-1185">Reference proteome</keyword>
<keyword evidence="5" id="KW-0333">Golgi apparatus</keyword>
<evidence type="ECO:0000256" key="7">
    <source>
        <dbReference type="ARBA" id="ARBA00023180"/>
    </source>
</evidence>
<keyword evidence="7" id="KW-0325">Glycoprotein</keyword>
<dbReference type="EMBL" id="CP001103">
    <property type="protein sequence ID" value="AEA98910.1"/>
    <property type="molecule type" value="Genomic_DNA"/>
</dbReference>
<dbReference type="GO" id="GO:0016051">
    <property type="term" value="P:carbohydrate biosynthetic process"/>
    <property type="evidence" value="ECO:0007669"/>
    <property type="project" value="InterPro"/>
</dbReference>
<comment type="subcellular location">
    <subcellularLocation>
        <location evidence="1">Golgi apparatus membrane</location>
        <topology evidence="1">Single-pass type II membrane protein</topology>
    </subcellularLocation>
</comment>
<keyword evidence="4" id="KW-1133">Transmembrane helix</keyword>
<dbReference type="AlphaFoldDB" id="F2GAH6"/>
<evidence type="ECO:0000256" key="2">
    <source>
        <dbReference type="ARBA" id="ARBA00022679"/>
    </source>
</evidence>
<sequence>MAIINNTFGFVFIHVPKAAGTSVTNTFSAYTNYCDLEIGGTAFGEKLQPLYRNKFGLYKHIPANELKAVLGTKDWSRFFTFSIVRHPADRLLSTFNFLRQWGGTPEDLKEKLSSFEDFDSFVRSEVWKRRPGPDNIFFPQTHWLCDKNNNLLVNFVGKLENLESSIEDIKELLSLPYRNNREVKKLNESSGEKSYSGLSSESAQLINSFYERDFTTFQYEMLGQD</sequence>
<dbReference type="PANTHER" id="PTHR12137">
    <property type="entry name" value="CARBOHYDRATE SULFOTRANSFERASE"/>
    <property type="match status" value="1"/>
</dbReference>
<keyword evidence="6" id="KW-0472">Membrane</keyword>
<dbReference type="InterPro" id="IPR018011">
    <property type="entry name" value="Carb_sulfotrans_8-10"/>
</dbReference>
<reference evidence="8 9" key="1">
    <citation type="journal article" date="2008" name="ISME J.">
        <title>Comparative genomics of two ecotypes of the marine planktonic copiotroph Alteromonas macleodii suggests alternative lifestyles associated with different kinds of particulate organic matter.</title>
        <authorList>
            <person name="Ivars-Martinez E."/>
            <person name="Martin-Cuadrado A.B."/>
            <person name="D'Auria G."/>
            <person name="Mira A."/>
            <person name="Ferriera S."/>
            <person name="Johnson J."/>
            <person name="Friedman R."/>
            <person name="Rodriguez-Valera F."/>
        </authorList>
    </citation>
    <scope>NUCLEOTIDE SEQUENCE [LARGE SCALE GENOMIC DNA]</scope>
    <source>
        <strain evidence="9">DSM 17117 / CIP 110805 / LMG 28347 / Deep ecotype</strain>
    </source>
</reference>
<evidence type="ECO:0000256" key="1">
    <source>
        <dbReference type="ARBA" id="ARBA00004323"/>
    </source>
</evidence>
<dbReference type="KEGG" id="amc:MADE_1013880"/>
<dbReference type="Gene3D" id="3.40.50.300">
    <property type="entry name" value="P-loop containing nucleotide triphosphate hydrolases"/>
    <property type="match status" value="1"/>
</dbReference>
<evidence type="ECO:0000256" key="5">
    <source>
        <dbReference type="ARBA" id="ARBA00023034"/>
    </source>
</evidence>
<name>F2GAH6_ALTMD</name>
<proteinExistence type="predicted"/>
<evidence type="ECO:0000256" key="4">
    <source>
        <dbReference type="ARBA" id="ARBA00022989"/>
    </source>
</evidence>
<dbReference type="InterPro" id="IPR005331">
    <property type="entry name" value="Sulfotransferase"/>
</dbReference>
<accession>F2GAH6</accession>
<reference evidence="8 9" key="2">
    <citation type="journal article" date="2015" name="Antonie Van Leeuwenhoek">
        <title>Ecophysiological diversity of a novel member of the genus Alteromonas, and description of Alteromonas mediterranea sp. nov.</title>
        <authorList>
            <person name="Ivanova E.P."/>
            <person name="Lopez-Perez M."/>
            <person name="Zabalos M."/>
            <person name="Nguyen S.H."/>
            <person name="Webb H.K."/>
            <person name="Ryan J."/>
            <person name="Lagutin K."/>
            <person name="Vyssotski M."/>
            <person name="Crawford R.J."/>
            <person name="Rodriguez-Valera F."/>
        </authorList>
    </citation>
    <scope>NUCLEOTIDE SEQUENCE [LARGE SCALE GENOMIC DNA]</scope>
    <source>
        <strain evidence="9">DSM 17117 / CIP 110805 / LMG 28347 / Deep ecotype</strain>
    </source>
</reference>
<dbReference type="RefSeq" id="WP_012519202.1">
    <property type="nucleotide sequence ID" value="NC_011138.3"/>
</dbReference>
<dbReference type="GO" id="GO:0008146">
    <property type="term" value="F:sulfotransferase activity"/>
    <property type="evidence" value="ECO:0007669"/>
    <property type="project" value="InterPro"/>
</dbReference>
<dbReference type="InterPro" id="IPR027417">
    <property type="entry name" value="P-loop_NTPase"/>
</dbReference>
<evidence type="ECO:0000313" key="8">
    <source>
        <dbReference type="EMBL" id="AEA98910.1"/>
    </source>
</evidence>
<protein>
    <recommendedName>
        <fullName evidence="10">Sulfotransferase family protein</fullName>
    </recommendedName>
</protein>
<keyword evidence="3" id="KW-0812">Transmembrane</keyword>
<keyword evidence="2" id="KW-0808">Transferase</keyword>
<dbReference type="HOGENOM" id="CLU_094945_2_0_6"/>
<evidence type="ECO:0000313" key="9">
    <source>
        <dbReference type="Proteomes" id="UP000001870"/>
    </source>
</evidence>
<gene>
    <name evidence="8" type="ordered locus">MADE_1013880</name>
</gene>
<evidence type="ECO:0000256" key="3">
    <source>
        <dbReference type="ARBA" id="ARBA00022692"/>
    </source>
</evidence>
<dbReference type="PANTHER" id="PTHR12137:SF54">
    <property type="entry name" value="CARBOHYDRATE SULFOTRANSFERASE"/>
    <property type="match status" value="1"/>
</dbReference>
<dbReference type="GO" id="GO:0016020">
    <property type="term" value="C:membrane"/>
    <property type="evidence" value="ECO:0007669"/>
    <property type="project" value="InterPro"/>
</dbReference>